<dbReference type="Proteomes" id="UP000501926">
    <property type="component" value="Chromosome"/>
</dbReference>
<protein>
    <recommendedName>
        <fullName evidence="3">DUF3368 domain-containing protein</fullName>
    </recommendedName>
</protein>
<evidence type="ECO:0000313" key="2">
    <source>
        <dbReference type="Proteomes" id="UP000501926"/>
    </source>
</evidence>
<dbReference type="InterPro" id="IPR021799">
    <property type="entry name" value="PIN-like_prokaryotic"/>
</dbReference>
<sequence length="165" mass="18903">MIVFDSSTLILLAKAELLDAFIDDYKKAVIVPQEVNEECCHRKNSFDALLIRKRIEDKKIKTARIHNIRLCEKFMKDFSIDRGEAEALVLFLEKKALLLAVDDKNAIKACKILKIPFASALTILVRLVVKGVIENDEARKKIDILAKYGRYKDIMINEARKKAQL</sequence>
<dbReference type="Pfam" id="PF11848">
    <property type="entry name" value="DUF3368"/>
    <property type="match status" value="1"/>
</dbReference>
<dbReference type="PANTHER" id="PTHR39550">
    <property type="entry name" value="SLL0658 PROTEIN"/>
    <property type="match status" value="1"/>
</dbReference>
<evidence type="ECO:0000313" key="1">
    <source>
        <dbReference type="EMBL" id="QII09611.1"/>
    </source>
</evidence>
<dbReference type="RefSeq" id="WP_164994353.1">
    <property type="nucleotide sequence ID" value="NZ_CP049055.1"/>
</dbReference>
<name>A0A6G7GJL0_KUEST</name>
<gene>
    <name evidence="1" type="ORF">KsCSTR_02320</name>
</gene>
<dbReference type="EMBL" id="CP049055">
    <property type="protein sequence ID" value="QII09611.1"/>
    <property type="molecule type" value="Genomic_DNA"/>
</dbReference>
<evidence type="ECO:0008006" key="3">
    <source>
        <dbReference type="Google" id="ProtNLM"/>
    </source>
</evidence>
<accession>A0A6G7GJL0</accession>
<reference evidence="1 2" key="1">
    <citation type="submission" date="2020-02" db="EMBL/GenBank/DDBJ databases">
        <title>Newly sequenced genome of strain CSTR1 showed variability in Candidatus Kuenenia stuttgartiensis genomes.</title>
        <authorList>
            <person name="Ding C."/>
            <person name="Adrian L."/>
        </authorList>
    </citation>
    <scope>NUCLEOTIDE SEQUENCE [LARGE SCALE GENOMIC DNA]</scope>
    <source>
        <strain evidence="1 2">CSTR1</strain>
    </source>
</reference>
<organism evidence="1 2">
    <name type="scientific">Kuenenia stuttgartiensis</name>
    <dbReference type="NCBI Taxonomy" id="174633"/>
    <lineage>
        <taxon>Bacteria</taxon>
        <taxon>Pseudomonadati</taxon>
        <taxon>Planctomycetota</taxon>
        <taxon>Candidatus Brocadiia</taxon>
        <taxon>Candidatus Brocadiales</taxon>
        <taxon>Candidatus Brocadiaceae</taxon>
        <taxon>Candidatus Kuenenia</taxon>
    </lineage>
</organism>
<dbReference type="AlphaFoldDB" id="A0A6G7GJL0"/>
<dbReference type="PANTHER" id="PTHR39550:SF1">
    <property type="entry name" value="SLL0658 PROTEIN"/>
    <property type="match status" value="1"/>
</dbReference>
<proteinExistence type="predicted"/>